<dbReference type="Pfam" id="PF24883">
    <property type="entry name" value="NPHP3_N"/>
    <property type="match status" value="1"/>
</dbReference>
<reference evidence="4 5" key="1">
    <citation type="journal article" date="2021" name="Nat. Commun.">
        <title>Genetic determinants of endophytism in the Arabidopsis root mycobiome.</title>
        <authorList>
            <person name="Mesny F."/>
            <person name="Miyauchi S."/>
            <person name="Thiergart T."/>
            <person name="Pickel B."/>
            <person name="Atanasova L."/>
            <person name="Karlsson M."/>
            <person name="Huettel B."/>
            <person name="Barry K.W."/>
            <person name="Haridas S."/>
            <person name="Chen C."/>
            <person name="Bauer D."/>
            <person name="Andreopoulos W."/>
            <person name="Pangilinan J."/>
            <person name="LaButti K."/>
            <person name="Riley R."/>
            <person name="Lipzen A."/>
            <person name="Clum A."/>
            <person name="Drula E."/>
            <person name="Henrissat B."/>
            <person name="Kohler A."/>
            <person name="Grigoriev I.V."/>
            <person name="Martin F.M."/>
            <person name="Hacquard S."/>
        </authorList>
    </citation>
    <scope>NUCLEOTIDE SEQUENCE [LARGE SCALE GENOMIC DNA]</scope>
    <source>
        <strain evidence="4 5">MPI-SDFR-AT-0080</strain>
    </source>
</reference>
<evidence type="ECO:0000313" key="5">
    <source>
        <dbReference type="Proteomes" id="UP000774617"/>
    </source>
</evidence>
<comment type="caution">
    <text evidence="4">The sequence shown here is derived from an EMBL/GenBank/DDBJ whole genome shotgun (WGS) entry which is preliminary data.</text>
</comment>
<dbReference type="SUPFAM" id="SSF52540">
    <property type="entry name" value="P-loop containing nucleoside triphosphate hydrolases"/>
    <property type="match status" value="1"/>
</dbReference>
<feature type="domain" description="DUF7791" evidence="3">
    <location>
        <begin position="212"/>
        <end position="331"/>
    </location>
</feature>
<sequence length="463" mass="53160">MKDLLQSLLYEVLRQCHELIYHVYPDLEGMHYQSDYEPWSFAELQEAVELLRQQNVSARFCFFIDGLDEYDAESVEGTHAQLINSLKALAQSHGIESCVSSRPWSIFMDAFGGTPERMLALEDLNRDAIHSYVSNTFAGNQHFMELKSQDNCYQELIAEIVEKAQGVFLWVFLVVRSLEKGLESSDRMIDLQRRLRLFPQDLKQSFRQILGSVDEVYQKQTAELFKIMLDTPLPISLMTLSVADEEDIDFSLKTQTPLEIHEIRKRQEIVRRRIDARCKGLVEVAKLPTRYCSDGSHYFVSTKVEFLSRTVRDFLKNKEMEDFFDNEASGPKDKLLEKLGYCARRLEEEVGSCPPDLLNEAERASSLGTQAYLGFLAQRGVAKYLARRVESNPALLRNRRPLLNYALDPPVEEFSDRRVIRANVVQILLKLGANPNQSYEGSTVWGPFTQNLSAKQSLFKPDS</sequence>
<dbReference type="EMBL" id="JAGTJR010000004">
    <property type="protein sequence ID" value="KAH7061541.1"/>
    <property type="molecule type" value="Genomic_DNA"/>
</dbReference>
<organism evidence="4 5">
    <name type="scientific">Macrophomina phaseolina</name>
    <dbReference type="NCBI Taxonomy" id="35725"/>
    <lineage>
        <taxon>Eukaryota</taxon>
        <taxon>Fungi</taxon>
        <taxon>Dikarya</taxon>
        <taxon>Ascomycota</taxon>
        <taxon>Pezizomycotina</taxon>
        <taxon>Dothideomycetes</taxon>
        <taxon>Dothideomycetes incertae sedis</taxon>
        <taxon>Botryosphaeriales</taxon>
        <taxon>Botryosphaeriaceae</taxon>
        <taxon>Macrophomina</taxon>
    </lineage>
</organism>
<dbReference type="InterPro" id="IPR056693">
    <property type="entry name" value="DUF7791"/>
</dbReference>
<evidence type="ECO:0000256" key="1">
    <source>
        <dbReference type="ARBA" id="ARBA00022737"/>
    </source>
</evidence>
<name>A0ABQ8GP75_9PEZI</name>
<dbReference type="Proteomes" id="UP000774617">
    <property type="component" value="Unassembled WGS sequence"/>
</dbReference>
<evidence type="ECO:0000259" key="2">
    <source>
        <dbReference type="Pfam" id="PF24883"/>
    </source>
</evidence>
<evidence type="ECO:0008006" key="6">
    <source>
        <dbReference type="Google" id="ProtNLM"/>
    </source>
</evidence>
<protein>
    <recommendedName>
        <fullName evidence="6">NACHT domain-containing protein</fullName>
    </recommendedName>
</protein>
<evidence type="ECO:0000259" key="3">
    <source>
        <dbReference type="Pfam" id="PF25053"/>
    </source>
</evidence>
<proteinExistence type="predicted"/>
<keyword evidence="1" id="KW-0677">Repeat</keyword>
<gene>
    <name evidence="4" type="ORF">B0J12DRAFT_767277</name>
</gene>
<dbReference type="Pfam" id="PF25053">
    <property type="entry name" value="DUF7791"/>
    <property type="match status" value="1"/>
</dbReference>
<feature type="domain" description="Nephrocystin 3-like N-terminal" evidence="2">
    <location>
        <begin position="2"/>
        <end position="102"/>
    </location>
</feature>
<keyword evidence="5" id="KW-1185">Reference proteome</keyword>
<dbReference type="InterPro" id="IPR056884">
    <property type="entry name" value="NPHP3-like_N"/>
</dbReference>
<dbReference type="PANTHER" id="PTHR10039">
    <property type="entry name" value="AMELOGENIN"/>
    <property type="match status" value="1"/>
</dbReference>
<dbReference type="PANTHER" id="PTHR10039:SF5">
    <property type="entry name" value="NACHT DOMAIN-CONTAINING PROTEIN"/>
    <property type="match status" value="1"/>
</dbReference>
<dbReference type="InterPro" id="IPR027417">
    <property type="entry name" value="P-loop_NTPase"/>
</dbReference>
<accession>A0ABQ8GP75</accession>
<evidence type="ECO:0000313" key="4">
    <source>
        <dbReference type="EMBL" id="KAH7061541.1"/>
    </source>
</evidence>